<dbReference type="InterPro" id="IPR000727">
    <property type="entry name" value="T_SNARE_dom"/>
</dbReference>
<evidence type="ECO:0000256" key="1">
    <source>
        <dbReference type="SAM" id="MobiDB-lite"/>
    </source>
</evidence>
<feature type="compositionally biased region" description="Basic and acidic residues" evidence="1">
    <location>
        <begin position="77"/>
        <end position="87"/>
    </location>
</feature>
<feature type="compositionally biased region" description="Basic and acidic residues" evidence="1">
    <location>
        <begin position="107"/>
        <end position="125"/>
    </location>
</feature>
<evidence type="ECO:0000259" key="2">
    <source>
        <dbReference type="PROSITE" id="PS50192"/>
    </source>
</evidence>
<dbReference type="AlphaFoldDB" id="A0A8H3TQS4"/>
<feature type="domain" description="T-SNARE coiled-coil homology" evidence="2">
    <location>
        <begin position="166"/>
        <end position="228"/>
    </location>
</feature>
<dbReference type="Proteomes" id="UP000620104">
    <property type="component" value="Unassembled WGS sequence"/>
</dbReference>
<dbReference type="SMART" id="SM00397">
    <property type="entry name" value="t_SNARE"/>
    <property type="match status" value="1"/>
</dbReference>
<dbReference type="OrthoDB" id="244190at2759"/>
<gene>
    <name evidence="3" type="ORF">NliqN6_0991</name>
</gene>
<proteinExistence type="predicted"/>
<keyword evidence="4" id="KW-1185">Reference proteome</keyword>
<evidence type="ECO:0000313" key="3">
    <source>
        <dbReference type="EMBL" id="GHJ84589.1"/>
    </source>
</evidence>
<evidence type="ECO:0000313" key="4">
    <source>
        <dbReference type="Proteomes" id="UP000620104"/>
    </source>
</evidence>
<organism evidence="3 4">
    <name type="scientific">Naganishia liquefaciens</name>
    <dbReference type="NCBI Taxonomy" id="104408"/>
    <lineage>
        <taxon>Eukaryota</taxon>
        <taxon>Fungi</taxon>
        <taxon>Dikarya</taxon>
        <taxon>Basidiomycota</taxon>
        <taxon>Agaricomycotina</taxon>
        <taxon>Tremellomycetes</taxon>
        <taxon>Filobasidiales</taxon>
        <taxon>Filobasidiaceae</taxon>
        <taxon>Naganishia</taxon>
    </lineage>
</organism>
<sequence>MPPTTSSRLTSTAALILERTRVVSLGLTPSPATDTKIARALRQVRDDLAAQRKEASEDEWKRWEDLVEMMREDDVGRTQVKGLERPVEVVPPETRYKDDNDTEDVEEGYRNREPLHADEPYRDVEPSPTSPEPLLPLTSSHQDRRARSFDADLEAGDEQDLMLQHRNIIDDQDARLALLSTSITRQNDLSLAIGHELDLHQEILEETDAAMGYTQRGLDRAAGRLRRVADGTRNHCAFCFPSSSRMGGEPFVFEVLAPSGHGIPSCDMRALGLSGTVRKVSVGL</sequence>
<dbReference type="CDD" id="cd15859">
    <property type="entry name" value="SNARE_SYN8"/>
    <property type="match status" value="1"/>
</dbReference>
<reference evidence="3" key="1">
    <citation type="submission" date="2020-07" db="EMBL/GenBank/DDBJ databases">
        <title>Draft Genome Sequence of a Deep-Sea Yeast, Naganishia (Cryptococcus) liquefaciens strain N6.</title>
        <authorList>
            <person name="Han Y.W."/>
            <person name="Kajitani R."/>
            <person name="Morimoto H."/>
            <person name="Parhat M."/>
            <person name="Tsubouchi H."/>
            <person name="Bakenova O."/>
            <person name="Ogata M."/>
            <person name="Argunhan B."/>
            <person name="Aoki R."/>
            <person name="Kajiwara S."/>
            <person name="Itoh T."/>
            <person name="Iwasaki H."/>
        </authorList>
    </citation>
    <scope>NUCLEOTIDE SEQUENCE</scope>
    <source>
        <strain evidence="3">N6</strain>
    </source>
</reference>
<accession>A0A8H3TQS4</accession>
<name>A0A8H3TQS4_9TREE</name>
<feature type="region of interest" description="Disordered" evidence="1">
    <location>
        <begin position="77"/>
        <end position="145"/>
    </location>
</feature>
<protein>
    <recommendedName>
        <fullName evidence="2">t-SNARE coiled-coil homology domain-containing protein</fullName>
    </recommendedName>
</protein>
<dbReference type="Gene3D" id="1.20.5.110">
    <property type="match status" value="1"/>
</dbReference>
<dbReference type="SUPFAM" id="SSF58038">
    <property type="entry name" value="SNARE fusion complex"/>
    <property type="match status" value="1"/>
</dbReference>
<dbReference type="EMBL" id="BLZA01000009">
    <property type="protein sequence ID" value="GHJ84589.1"/>
    <property type="molecule type" value="Genomic_DNA"/>
</dbReference>
<dbReference type="PROSITE" id="PS50192">
    <property type="entry name" value="T_SNARE"/>
    <property type="match status" value="1"/>
</dbReference>
<comment type="caution">
    <text evidence="3">The sequence shown here is derived from an EMBL/GenBank/DDBJ whole genome shotgun (WGS) entry which is preliminary data.</text>
</comment>